<keyword evidence="6" id="KW-0391">Immunity</keyword>
<keyword evidence="4" id="KW-0863">Zinc-finger</keyword>
<keyword evidence="2" id="KW-0963">Cytoplasm</keyword>
<evidence type="ECO:0000256" key="6">
    <source>
        <dbReference type="ARBA" id="ARBA00022859"/>
    </source>
</evidence>
<protein>
    <submittedName>
        <fullName evidence="8">NFX1-type zinc finger-containing protein 1</fullName>
    </submittedName>
</protein>
<evidence type="ECO:0000256" key="4">
    <source>
        <dbReference type="ARBA" id="ARBA00022771"/>
    </source>
</evidence>
<dbReference type="EMBL" id="JAIZAY010000005">
    <property type="protein sequence ID" value="KAJ8042132.1"/>
    <property type="molecule type" value="Genomic_DNA"/>
</dbReference>
<dbReference type="Pfam" id="PF20173">
    <property type="entry name" value="ZnF_RZ-type"/>
    <property type="match status" value="1"/>
</dbReference>
<feature type="domain" description="RZ-type" evidence="7">
    <location>
        <begin position="198"/>
        <end position="269"/>
    </location>
</feature>
<dbReference type="AlphaFoldDB" id="A0A9Q1HAM3"/>
<name>A0A9Q1HAM3_HOLLE</name>
<dbReference type="Proteomes" id="UP001152320">
    <property type="component" value="Chromosome 5"/>
</dbReference>
<reference evidence="8" key="1">
    <citation type="submission" date="2021-10" db="EMBL/GenBank/DDBJ databases">
        <title>Tropical sea cucumber genome reveals ecological adaptation and Cuvierian tubules defense mechanism.</title>
        <authorList>
            <person name="Chen T."/>
        </authorList>
    </citation>
    <scope>NUCLEOTIDE SEQUENCE</scope>
    <source>
        <strain evidence="8">Nanhai2018</strain>
        <tissue evidence="8">Muscle</tissue>
    </source>
</reference>
<evidence type="ECO:0000313" key="9">
    <source>
        <dbReference type="Proteomes" id="UP001152320"/>
    </source>
</evidence>
<evidence type="ECO:0000313" key="8">
    <source>
        <dbReference type="EMBL" id="KAJ8042132.1"/>
    </source>
</evidence>
<dbReference type="GO" id="GO:0002376">
    <property type="term" value="P:immune system process"/>
    <property type="evidence" value="ECO:0007669"/>
    <property type="project" value="UniProtKB-KW"/>
</dbReference>
<keyword evidence="5" id="KW-0862">Zinc</keyword>
<gene>
    <name evidence="8" type="ORF">HOLleu_13121</name>
</gene>
<evidence type="ECO:0000259" key="7">
    <source>
        <dbReference type="PROSITE" id="PS51981"/>
    </source>
</evidence>
<keyword evidence="3" id="KW-0479">Metal-binding</keyword>
<dbReference type="OrthoDB" id="2423195at2759"/>
<dbReference type="GO" id="GO:0008270">
    <property type="term" value="F:zinc ion binding"/>
    <property type="evidence" value="ECO:0007669"/>
    <property type="project" value="UniProtKB-KW"/>
</dbReference>
<comment type="caution">
    <text evidence="8">The sequence shown here is derived from an EMBL/GenBank/DDBJ whole genome shotgun (WGS) entry which is preliminary data.</text>
</comment>
<sequence>MTIEAKRKDLLEDITKEEEELNVPRELSSAFIALSLRSRRQKGLDEVAKSFLTTVRQQVTRCFSEAQMTSLEYKIEMYKRLGELRRKVKRISDQKGNNERKVYLEKIFLDTLHWLTGLSYVSDQNAEDWNFEVKRMTAFMKLMEARVRVSVTQTPPAGEAIRKIYFLLSEGVRYSEVKQNRVETLFRELGKYTSGLGVTKEEREMIVKAVGLAAGHWYKCRNGHIYAIGECGGAMERSKCPECNDTIGGQRHQLESSNRHAPEMDGSRFAAWSEAANMANFDPNEFR</sequence>
<dbReference type="PANTHER" id="PTHR23425">
    <property type="entry name" value="NUCLEOPORIN AMO1-LIKE"/>
    <property type="match status" value="1"/>
</dbReference>
<accession>A0A9Q1HAM3</accession>
<dbReference type="PROSITE" id="PS51981">
    <property type="entry name" value="ZF_RZ"/>
    <property type="match status" value="1"/>
</dbReference>
<proteinExistence type="predicted"/>
<dbReference type="GO" id="GO:0005737">
    <property type="term" value="C:cytoplasm"/>
    <property type="evidence" value="ECO:0007669"/>
    <property type="project" value="UniProtKB-SubCell"/>
</dbReference>
<evidence type="ECO:0000256" key="2">
    <source>
        <dbReference type="ARBA" id="ARBA00022490"/>
    </source>
</evidence>
<organism evidence="8 9">
    <name type="scientific">Holothuria leucospilota</name>
    <name type="common">Black long sea cucumber</name>
    <name type="synonym">Mertensiothuria leucospilota</name>
    <dbReference type="NCBI Taxonomy" id="206669"/>
    <lineage>
        <taxon>Eukaryota</taxon>
        <taxon>Metazoa</taxon>
        <taxon>Echinodermata</taxon>
        <taxon>Eleutherozoa</taxon>
        <taxon>Echinozoa</taxon>
        <taxon>Holothuroidea</taxon>
        <taxon>Aspidochirotacea</taxon>
        <taxon>Aspidochirotida</taxon>
        <taxon>Holothuriidae</taxon>
        <taxon>Holothuria</taxon>
    </lineage>
</organism>
<dbReference type="InterPro" id="IPR046439">
    <property type="entry name" value="ZF_RZ_dom"/>
</dbReference>
<evidence type="ECO:0000256" key="1">
    <source>
        <dbReference type="ARBA" id="ARBA00004496"/>
    </source>
</evidence>
<dbReference type="PANTHER" id="PTHR23425:SF8">
    <property type="entry name" value="NUCLEOPORIN AMO1-LIKE"/>
    <property type="match status" value="1"/>
</dbReference>
<evidence type="ECO:0000256" key="3">
    <source>
        <dbReference type="ARBA" id="ARBA00022723"/>
    </source>
</evidence>
<comment type="subcellular location">
    <subcellularLocation>
        <location evidence="1">Cytoplasm</location>
    </subcellularLocation>
</comment>
<evidence type="ECO:0000256" key="5">
    <source>
        <dbReference type="ARBA" id="ARBA00022833"/>
    </source>
</evidence>
<keyword evidence="9" id="KW-1185">Reference proteome</keyword>